<evidence type="ECO:0000313" key="1">
    <source>
        <dbReference type="EMBL" id="SDH01458.1"/>
    </source>
</evidence>
<gene>
    <name evidence="1" type="ORF">SAMN04489735_100864</name>
</gene>
<dbReference type="EMBL" id="FNDE01000008">
    <property type="protein sequence ID" value="SDH01458.1"/>
    <property type="molecule type" value="Genomic_DNA"/>
</dbReference>
<name>A0A1G7YY30_ANETH</name>
<protein>
    <submittedName>
        <fullName evidence="1">Uncharacterized protein</fullName>
    </submittedName>
</protein>
<accession>A0A1G7YY30</accession>
<proteinExistence type="predicted"/>
<organism evidence="1 2">
    <name type="scientific">Aneurinibacillus thermoaerophilus</name>
    <dbReference type="NCBI Taxonomy" id="143495"/>
    <lineage>
        <taxon>Bacteria</taxon>
        <taxon>Bacillati</taxon>
        <taxon>Bacillota</taxon>
        <taxon>Bacilli</taxon>
        <taxon>Bacillales</taxon>
        <taxon>Paenibacillaceae</taxon>
        <taxon>Aneurinibacillus group</taxon>
        <taxon>Aneurinibacillus</taxon>
    </lineage>
</organism>
<evidence type="ECO:0000313" key="2">
    <source>
        <dbReference type="Proteomes" id="UP000198956"/>
    </source>
</evidence>
<dbReference type="Proteomes" id="UP000198956">
    <property type="component" value="Unassembled WGS sequence"/>
</dbReference>
<dbReference type="AlphaFoldDB" id="A0A1G7YY30"/>
<sequence>MLLSEDRFGTIMVLHHFVNAYIYKIILKLENMPNLHK</sequence>
<reference evidence="1 2" key="1">
    <citation type="submission" date="2016-10" db="EMBL/GenBank/DDBJ databases">
        <authorList>
            <person name="de Groot N.N."/>
        </authorList>
    </citation>
    <scope>NUCLEOTIDE SEQUENCE [LARGE SCALE GENOMIC DNA]</scope>
    <source>
        <strain evidence="1 2">L 420-91</strain>
    </source>
</reference>